<sequence length="99" mass="10689">MFIYLLLHDSSRPFPGKPHALQAVMIAPYDIRSFVRVHRSTHDTGIGSSLIGKGTPVRGGRKTNAKAVISANSKFLHTSPPSSVPLRACLVWAQQSVGP</sequence>
<dbReference type="GeneID" id="20673897"/>
<keyword evidence="2" id="KW-1185">Reference proteome</keyword>
<dbReference type="KEGG" id="hir:HETIRDRAFT_423332"/>
<gene>
    <name evidence="1" type="ORF">HETIRDRAFT_423332</name>
</gene>
<reference evidence="1 2" key="1">
    <citation type="journal article" date="2012" name="New Phytol.">
        <title>Insight into trade-off between wood decay and parasitism from the genome of a fungal forest pathogen.</title>
        <authorList>
            <person name="Olson A."/>
            <person name="Aerts A."/>
            <person name="Asiegbu F."/>
            <person name="Belbahri L."/>
            <person name="Bouzid O."/>
            <person name="Broberg A."/>
            <person name="Canback B."/>
            <person name="Coutinho P.M."/>
            <person name="Cullen D."/>
            <person name="Dalman K."/>
            <person name="Deflorio G."/>
            <person name="van Diepen L.T."/>
            <person name="Dunand C."/>
            <person name="Duplessis S."/>
            <person name="Durling M."/>
            <person name="Gonthier P."/>
            <person name="Grimwood J."/>
            <person name="Fossdal C.G."/>
            <person name="Hansson D."/>
            <person name="Henrissat B."/>
            <person name="Hietala A."/>
            <person name="Himmelstrand K."/>
            <person name="Hoffmeister D."/>
            <person name="Hogberg N."/>
            <person name="James T.Y."/>
            <person name="Karlsson M."/>
            <person name="Kohler A."/>
            <person name="Kues U."/>
            <person name="Lee Y.H."/>
            <person name="Lin Y.C."/>
            <person name="Lind M."/>
            <person name="Lindquist E."/>
            <person name="Lombard V."/>
            <person name="Lucas S."/>
            <person name="Lunden K."/>
            <person name="Morin E."/>
            <person name="Murat C."/>
            <person name="Park J."/>
            <person name="Raffaello T."/>
            <person name="Rouze P."/>
            <person name="Salamov A."/>
            <person name="Schmutz J."/>
            <person name="Solheim H."/>
            <person name="Stahlberg J."/>
            <person name="Velez H."/>
            <person name="de Vries R.P."/>
            <person name="Wiebenga A."/>
            <person name="Woodward S."/>
            <person name="Yakovlev I."/>
            <person name="Garbelotto M."/>
            <person name="Martin F."/>
            <person name="Grigoriev I.V."/>
            <person name="Stenlid J."/>
        </authorList>
    </citation>
    <scope>NUCLEOTIDE SEQUENCE [LARGE SCALE GENOMIC DNA]</scope>
    <source>
        <strain evidence="1 2">TC 32-1</strain>
    </source>
</reference>
<dbReference type="AlphaFoldDB" id="W4JM78"/>
<organism evidence="1 2">
    <name type="scientific">Heterobasidion irregulare (strain TC 32-1)</name>
    <dbReference type="NCBI Taxonomy" id="747525"/>
    <lineage>
        <taxon>Eukaryota</taxon>
        <taxon>Fungi</taxon>
        <taxon>Dikarya</taxon>
        <taxon>Basidiomycota</taxon>
        <taxon>Agaricomycotina</taxon>
        <taxon>Agaricomycetes</taxon>
        <taxon>Russulales</taxon>
        <taxon>Bondarzewiaceae</taxon>
        <taxon>Heterobasidion</taxon>
        <taxon>Heterobasidion annosum species complex</taxon>
    </lineage>
</organism>
<evidence type="ECO:0000313" key="2">
    <source>
        <dbReference type="Proteomes" id="UP000030671"/>
    </source>
</evidence>
<dbReference type="HOGENOM" id="CLU_2320706_0_0_1"/>
<dbReference type="EMBL" id="KI925467">
    <property type="protein sequence ID" value="ETW74657.1"/>
    <property type="molecule type" value="Genomic_DNA"/>
</dbReference>
<accession>W4JM78</accession>
<dbReference type="Proteomes" id="UP000030671">
    <property type="component" value="Unassembled WGS sequence"/>
</dbReference>
<evidence type="ECO:0000313" key="1">
    <source>
        <dbReference type="EMBL" id="ETW74657.1"/>
    </source>
</evidence>
<dbReference type="RefSeq" id="XP_009553152.1">
    <property type="nucleotide sequence ID" value="XM_009554857.1"/>
</dbReference>
<dbReference type="InParanoid" id="W4JM78"/>
<proteinExistence type="predicted"/>
<name>W4JM78_HETIT</name>
<protein>
    <submittedName>
        <fullName evidence="1">Uncharacterized protein</fullName>
    </submittedName>
</protein>